<dbReference type="Proteomes" id="UP000034392">
    <property type="component" value="Chromosome"/>
</dbReference>
<sequence length="439" mass="47149">MTGSTAALSPARSWWAIFVFMIALMFNYLDRQLLTLLVTPIKADLQVSDTQISLLVGFAFVLFYVLAGIPVARLVDRGPRKWIVGFGIFFWSLMTAVCGLAHSFWQLALARMGVGIGESCNAPATYSMTSDMFPRDRLAQPMSVIGIGVVAGSGMALLVGGWLITWLTEIGPQSFPLVGTLKPWQMTFIIVGLPGVFWALLLLATVPEPPRRELAGTQTPGFTSVIGYLWGLRTTYAPMFLANGIKAMLSFGIAIWSPVFFERKFGFAPGEPGPILGIISLIVSPIGLLLGGYIANRMAQAGYKDANMRMVWLVTIPLIPVAIFYPLVESVTFAFILFGASLFLGSMGSGPANAAIQAITPGRMRGTTTALYIAIYNVIGYGLGPLIVGMLNDNVFGESGVGYSMAALACFAGPTGLIMAWLALKPYRRAIIAAEARGD</sequence>
<dbReference type="GO" id="GO:0022857">
    <property type="term" value="F:transmembrane transporter activity"/>
    <property type="evidence" value="ECO:0007669"/>
    <property type="project" value="InterPro"/>
</dbReference>
<feature type="transmembrane region" description="Helical" evidence="6">
    <location>
        <begin position="273"/>
        <end position="294"/>
    </location>
</feature>
<name>A0A0F7KR67_9SPHN</name>
<keyword evidence="5 6" id="KW-0472">Membrane</keyword>
<comment type="subcellular location">
    <subcellularLocation>
        <location evidence="1">Membrane</location>
        <topology evidence="1">Multi-pass membrane protein</topology>
    </subcellularLocation>
</comment>
<feature type="domain" description="Major facilitator superfamily (MFS) profile" evidence="7">
    <location>
        <begin position="16"/>
        <end position="428"/>
    </location>
</feature>
<dbReference type="InterPro" id="IPR044770">
    <property type="entry name" value="MFS_spinster-like"/>
</dbReference>
<dbReference type="STRING" id="1267766.WYH_01047"/>
<evidence type="ECO:0000256" key="1">
    <source>
        <dbReference type="ARBA" id="ARBA00004141"/>
    </source>
</evidence>
<reference evidence="8" key="1">
    <citation type="submission" date="2015-05" db="EMBL/GenBank/DDBJ databases">
        <title>The complete genome of Altererythrobacter atlanticus strain 26DY36.</title>
        <authorList>
            <person name="Wu Y.-H."/>
            <person name="Cheng H."/>
            <person name="Wu X.-W."/>
        </authorList>
    </citation>
    <scope>NUCLEOTIDE SEQUENCE [LARGE SCALE GENOMIC DNA]</scope>
    <source>
        <strain evidence="8">26DY36</strain>
    </source>
</reference>
<accession>A0A0F7KR67</accession>
<dbReference type="CDD" id="cd17328">
    <property type="entry name" value="MFS_spinster_like"/>
    <property type="match status" value="1"/>
</dbReference>
<dbReference type="PANTHER" id="PTHR23505">
    <property type="entry name" value="SPINSTER"/>
    <property type="match status" value="1"/>
</dbReference>
<feature type="transmembrane region" description="Helical" evidence="6">
    <location>
        <begin position="240"/>
        <end position="261"/>
    </location>
</feature>
<feature type="transmembrane region" description="Helical" evidence="6">
    <location>
        <begin position="50"/>
        <end position="70"/>
    </location>
</feature>
<dbReference type="Gene3D" id="1.20.1250.20">
    <property type="entry name" value="MFS general substrate transporter like domains"/>
    <property type="match status" value="2"/>
</dbReference>
<keyword evidence="2" id="KW-0813">Transport</keyword>
<keyword evidence="3 6" id="KW-0812">Transmembrane</keyword>
<keyword evidence="4 6" id="KW-1133">Transmembrane helix</keyword>
<dbReference type="PATRIC" id="fig|1267766.3.peg.1052"/>
<organism evidence="8 9">
    <name type="scientific">Croceibacterium atlanticum</name>
    <dbReference type="NCBI Taxonomy" id="1267766"/>
    <lineage>
        <taxon>Bacteria</taxon>
        <taxon>Pseudomonadati</taxon>
        <taxon>Pseudomonadota</taxon>
        <taxon>Alphaproteobacteria</taxon>
        <taxon>Sphingomonadales</taxon>
        <taxon>Erythrobacteraceae</taxon>
        <taxon>Croceibacterium</taxon>
    </lineage>
</organism>
<dbReference type="PROSITE" id="PS50850">
    <property type="entry name" value="MFS"/>
    <property type="match status" value="1"/>
</dbReference>
<evidence type="ECO:0000256" key="4">
    <source>
        <dbReference type="ARBA" id="ARBA00022989"/>
    </source>
</evidence>
<evidence type="ECO:0000313" key="8">
    <source>
        <dbReference type="EMBL" id="AKH42094.1"/>
    </source>
</evidence>
<evidence type="ECO:0000256" key="3">
    <source>
        <dbReference type="ARBA" id="ARBA00022692"/>
    </source>
</evidence>
<dbReference type="RefSeq" id="WP_046902990.1">
    <property type="nucleotide sequence ID" value="NZ_CP011452.2"/>
</dbReference>
<dbReference type="SUPFAM" id="SSF103473">
    <property type="entry name" value="MFS general substrate transporter"/>
    <property type="match status" value="1"/>
</dbReference>
<gene>
    <name evidence="8" type="primary">yjjL_2</name>
    <name evidence="8" type="ORF">WYH_01047</name>
</gene>
<dbReference type="InterPro" id="IPR036259">
    <property type="entry name" value="MFS_trans_sf"/>
</dbReference>
<feature type="transmembrane region" description="Helical" evidence="6">
    <location>
        <begin position="331"/>
        <end position="349"/>
    </location>
</feature>
<feature type="transmembrane region" description="Helical" evidence="6">
    <location>
        <begin position="403"/>
        <end position="424"/>
    </location>
</feature>
<dbReference type="EMBL" id="CP011452">
    <property type="protein sequence ID" value="AKH42094.1"/>
    <property type="molecule type" value="Genomic_DNA"/>
</dbReference>
<dbReference type="AlphaFoldDB" id="A0A0F7KR67"/>
<evidence type="ECO:0000256" key="6">
    <source>
        <dbReference type="SAM" id="Phobius"/>
    </source>
</evidence>
<proteinExistence type="predicted"/>
<feature type="transmembrane region" description="Helical" evidence="6">
    <location>
        <begin position="370"/>
        <end position="391"/>
    </location>
</feature>
<feature type="transmembrane region" description="Helical" evidence="6">
    <location>
        <begin position="142"/>
        <end position="164"/>
    </location>
</feature>
<dbReference type="KEGG" id="aay:WYH_01047"/>
<evidence type="ECO:0000256" key="5">
    <source>
        <dbReference type="ARBA" id="ARBA00023136"/>
    </source>
</evidence>
<evidence type="ECO:0000313" key="9">
    <source>
        <dbReference type="Proteomes" id="UP000034392"/>
    </source>
</evidence>
<dbReference type="PANTHER" id="PTHR23505:SF79">
    <property type="entry name" value="PROTEIN SPINSTER"/>
    <property type="match status" value="1"/>
</dbReference>
<keyword evidence="9" id="KW-1185">Reference proteome</keyword>
<evidence type="ECO:0000259" key="7">
    <source>
        <dbReference type="PROSITE" id="PS50850"/>
    </source>
</evidence>
<feature type="transmembrane region" description="Helical" evidence="6">
    <location>
        <begin position="306"/>
        <end position="325"/>
    </location>
</feature>
<evidence type="ECO:0000256" key="2">
    <source>
        <dbReference type="ARBA" id="ARBA00022448"/>
    </source>
</evidence>
<dbReference type="InterPro" id="IPR011701">
    <property type="entry name" value="MFS"/>
</dbReference>
<feature type="transmembrane region" description="Helical" evidence="6">
    <location>
        <begin position="12"/>
        <end position="29"/>
    </location>
</feature>
<feature type="transmembrane region" description="Helical" evidence="6">
    <location>
        <begin position="82"/>
        <end position="105"/>
    </location>
</feature>
<dbReference type="InterPro" id="IPR020846">
    <property type="entry name" value="MFS_dom"/>
</dbReference>
<dbReference type="GO" id="GO:0016020">
    <property type="term" value="C:membrane"/>
    <property type="evidence" value="ECO:0007669"/>
    <property type="project" value="UniProtKB-SubCell"/>
</dbReference>
<feature type="transmembrane region" description="Helical" evidence="6">
    <location>
        <begin position="184"/>
        <end position="204"/>
    </location>
</feature>
<dbReference type="Pfam" id="PF07690">
    <property type="entry name" value="MFS_1"/>
    <property type="match status" value="1"/>
</dbReference>
<protein>
    <submittedName>
        <fullName evidence="8">L-galactonate transporter</fullName>
    </submittedName>
</protein>